<protein>
    <submittedName>
        <fullName evidence="6">Carboxypeptidase-like regulatory domain-containing protein</fullName>
    </submittedName>
</protein>
<feature type="chain" id="PRO_5045652437" evidence="4">
    <location>
        <begin position="29"/>
        <end position="930"/>
    </location>
</feature>
<evidence type="ECO:0000259" key="5">
    <source>
        <dbReference type="Pfam" id="PF07715"/>
    </source>
</evidence>
<keyword evidence="3" id="KW-0998">Cell outer membrane</keyword>
<dbReference type="InterPro" id="IPR012910">
    <property type="entry name" value="Plug_dom"/>
</dbReference>
<sequence length="930" mass="104360">MKKTCTHSLYKKSLNLIAFMVSMIAAHAQTKTIKIKSENFTETSISKILTDVQWKYGYKITVDPTLIPDKKMTLWLEDITLHEFLDLIISQNQLPYVVVMENPNAATVKIREAAKPNPADVPSNHKPTRTNFSISGVLKDMATGESLPFATVGVKGNIKSFTQTNVDGYFTLQNVPNDTLILEATYVGYLVKRFRLEPSMNFSKLLIEMQGESQNLDEVIISAEKTEMVQANQIVGMIKMTPKNIAKLPNIGEKDPFRAFQLMPGVSASNENSSGLYVRGGTPDQTLVLYDGFTVYNVDHLFGFFSAFNYNAIKDIQLYKGGFDARFGGRISAVAEITGKEGNTKKPNAGFDLSLLSTNAYYESPIGKKLTVLVAGRRSYKGPLYTKIFDKFTSQADNSTQAAQQPQGGGGRFGGNNLQTTTKANSYFYDINTKLTYKPTKKDIISWSIFNGTDNMDNSSTASFSGFGRFQAAGIGLGTTTNDIRLWGNTGSSLRWSRNWGSKLYSNTLVSFSNYYSERDNSQKQSVTRGDSTFTTRIGRYETNDLKDYSFKTDWEYKLNGSNQIEFGGMSTYNRIKFNYTQNDTTTVLNRDDNGIISSVYVQDRFRSHNGKLELIPGMRVSNFSVTKKIYFEPRFTFNYLINRRLKLKGAAGIYNQFIKQINREDITQGNRNFWILADGNNLPVTNSKHLTLGAAYEKANYLFDVEFYQKQNTGITEYTLRFVPQFNTPGTAGPGGPGGGGNQGLAVAETFFNGTETIRGMDVLVQKKFGKYTGWLSYTLAEAVRNVAAFSDKPYFSDQDVRHQFKAVGTYSVQKWDLAATWIYATGRPYTSIIGTYNLTLLDGTTKTFTNPSDKNANRFIPYHRMDVSATRNFKYGSVGLSVFNLYNRTNIWYKRYEIVQENGVSALHTTNVTYLGITPNITLSLRLK</sequence>
<dbReference type="Pfam" id="PF07715">
    <property type="entry name" value="Plug"/>
    <property type="match status" value="1"/>
</dbReference>
<gene>
    <name evidence="6" type="ORF">ACFOOI_11820</name>
</gene>
<evidence type="ECO:0000256" key="4">
    <source>
        <dbReference type="SAM" id="SignalP"/>
    </source>
</evidence>
<feature type="domain" description="TonB-dependent receptor plug" evidence="5">
    <location>
        <begin position="254"/>
        <end position="330"/>
    </location>
</feature>
<dbReference type="Gene3D" id="2.40.170.20">
    <property type="entry name" value="TonB-dependent receptor, beta-barrel domain"/>
    <property type="match status" value="1"/>
</dbReference>
<dbReference type="EMBL" id="JBHRYQ010000001">
    <property type="protein sequence ID" value="MFC3811342.1"/>
    <property type="molecule type" value="Genomic_DNA"/>
</dbReference>
<dbReference type="InterPro" id="IPR037066">
    <property type="entry name" value="Plug_dom_sf"/>
</dbReference>
<dbReference type="RefSeq" id="WP_379838183.1">
    <property type="nucleotide sequence ID" value="NZ_JBHRYQ010000001.1"/>
</dbReference>
<dbReference type="SUPFAM" id="SSF49464">
    <property type="entry name" value="Carboxypeptidase regulatory domain-like"/>
    <property type="match status" value="1"/>
</dbReference>
<evidence type="ECO:0000256" key="1">
    <source>
        <dbReference type="ARBA" id="ARBA00004442"/>
    </source>
</evidence>
<dbReference type="InterPro" id="IPR008969">
    <property type="entry name" value="CarboxyPept-like_regulatory"/>
</dbReference>
<evidence type="ECO:0000256" key="3">
    <source>
        <dbReference type="ARBA" id="ARBA00023237"/>
    </source>
</evidence>
<dbReference type="Gene3D" id="2.60.40.1120">
    <property type="entry name" value="Carboxypeptidase-like, regulatory domain"/>
    <property type="match status" value="1"/>
</dbReference>
<evidence type="ECO:0000256" key="2">
    <source>
        <dbReference type="ARBA" id="ARBA00023136"/>
    </source>
</evidence>
<keyword evidence="2" id="KW-0472">Membrane</keyword>
<keyword evidence="4" id="KW-0732">Signal</keyword>
<name>A0ABV7YZE1_9BACT</name>
<dbReference type="InterPro" id="IPR036942">
    <property type="entry name" value="Beta-barrel_TonB_sf"/>
</dbReference>
<organism evidence="6 7">
    <name type="scientific">Lacihabitans lacunae</name>
    <dbReference type="NCBI Taxonomy" id="1028214"/>
    <lineage>
        <taxon>Bacteria</taxon>
        <taxon>Pseudomonadati</taxon>
        <taxon>Bacteroidota</taxon>
        <taxon>Cytophagia</taxon>
        <taxon>Cytophagales</taxon>
        <taxon>Leadbetterellaceae</taxon>
        <taxon>Lacihabitans</taxon>
    </lineage>
</organism>
<evidence type="ECO:0000313" key="6">
    <source>
        <dbReference type="EMBL" id="MFC3811342.1"/>
    </source>
</evidence>
<dbReference type="SUPFAM" id="SSF56935">
    <property type="entry name" value="Porins"/>
    <property type="match status" value="1"/>
</dbReference>
<feature type="signal peptide" evidence="4">
    <location>
        <begin position="1"/>
        <end position="28"/>
    </location>
</feature>
<accession>A0ABV7YZE1</accession>
<dbReference type="Pfam" id="PF13715">
    <property type="entry name" value="CarbopepD_reg_2"/>
    <property type="match status" value="1"/>
</dbReference>
<evidence type="ECO:0000313" key="7">
    <source>
        <dbReference type="Proteomes" id="UP001595616"/>
    </source>
</evidence>
<comment type="caution">
    <text evidence="6">The sequence shown here is derived from an EMBL/GenBank/DDBJ whole genome shotgun (WGS) entry which is preliminary data.</text>
</comment>
<dbReference type="Gene3D" id="2.170.130.10">
    <property type="entry name" value="TonB-dependent receptor, plug domain"/>
    <property type="match status" value="1"/>
</dbReference>
<keyword evidence="7" id="KW-1185">Reference proteome</keyword>
<reference evidence="7" key="1">
    <citation type="journal article" date="2019" name="Int. J. Syst. Evol. Microbiol.">
        <title>The Global Catalogue of Microorganisms (GCM) 10K type strain sequencing project: providing services to taxonomists for standard genome sequencing and annotation.</title>
        <authorList>
            <consortium name="The Broad Institute Genomics Platform"/>
            <consortium name="The Broad Institute Genome Sequencing Center for Infectious Disease"/>
            <person name="Wu L."/>
            <person name="Ma J."/>
        </authorList>
    </citation>
    <scope>NUCLEOTIDE SEQUENCE [LARGE SCALE GENOMIC DNA]</scope>
    <source>
        <strain evidence="7">CECT 7956</strain>
    </source>
</reference>
<comment type="subcellular location">
    <subcellularLocation>
        <location evidence="1">Cell outer membrane</location>
    </subcellularLocation>
</comment>
<proteinExistence type="predicted"/>
<dbReference type="Proteomes" id="UP001595616">
    <property type="component" value="Unassembled WGS sequence"/>
</dbReference>